<name>A0A5A7MQ09_9PROT</name>
<organism evidence="1 2">
    <name type="scientific">Iodidimonas gelatinilytica</name>
    <dbReference type="NCBI Taxonomy" id="1236966"/>
    <lineage>
        <taxon>Bacteria</taxon>
        <taxon>Pseudomonadati</taxon>
        <taxon>Pseudomonadota</taxon>
        <taxon>Alphaproteobacteria</taxon>
        <taxon>Iodidimonadales</taxon>
        <taxon>Iodidimonadaceae</taxon>
        <taxon>Iodidimonas</taxon>
    </lineage>
</organism>
<sequence>MQSDDYAEFAQLVRRVEFLELKASHLWKYRKGEIREAYSDVCDTRFVKQESTTGLIAELDMVNE</sequence>
<dbReference type="Proteomes" id="UP000322084">
    <property type="component" value="Unassembled WGS sequence"/>
</dbReference>
<dbReference type="EMBL" id="BKCL01000001">
    <property type="protein sequence ID" value="GEQ96909.1"/>
    <property type="molecule type" value="Genomic_DNA"/>
</dbReference>
<dbReference type="AlphaFoldDB" id="A0A5A7MQ09"/>
<reference evidence="1 2" key="1">
    <citation type="submission" date="2019-09" db="EMBL/GenBank/DDBJ databases">
        <title>NBRP : Genome information of microbial organism related human and environment.</title>
        <authorList>
            <person name="Hattori M."/>
            <person name="Oshima K."/>
            <person name="Inaba H."/>
            <person name="Suda W."/>
            <person name="Sakamoto M."/>
            <person name="Iino T."/>
            <person name="Kitahara M."/>
            <person name="Oshida Y."/>
            <person name="Iida T."/>
            <person name="Kudo T."/>
            <person name="Itoh T."/>
            <person name="Ohkuma M."/>
        </authorList>
    </citation>
    <scope>NUCLEOTIDE SEQUENCE [LARGE SCALE GENOMIC DNA]</scope>
    <source>
        <strain evidence="1 2">Hi-2</strain>
    </source>
</reference>
<accession>A0A5A7MQ09</accession>
<gene>
    <name evidence="1" type="ORF">JCM17844_05460</name>
</gene>
<evidence type="ECO:0000313" key="1">
    <source>
        <dbReference type="EMBL" id="GEQ96909.1"/>
    </source>
</evidence>
<comment type="caution">
    <text evidence="1">The sequence shown here is derived from an EMBL/GenBank/DDBJ whole genome shotgun (WGS) entry which is preliminary data.</text>
</comment>
<proteinExistence type="predicted"/>
<protein>
    <submittedName>
        <fullName evidence="1">Uncharacterized protein</fullName>
    </submittedName>
</protein>
<evidence type="ECO:0000313" key="2">
    <source>
        <dbReference type="Proteomes" id="UP000322084"/>
    </source>
</evidence>